<feature type="compositionally biased region" description="Low complexity" evidence="1">
    <location>
        <begin position="261"/>
        <end position="276"/>
    </location>
</feature>
<evidence type="ECO:0000313" key="3">
    <source>
        <dbReference type="EMBL" id="CAB9519130.1"/>
    </source>
</evidence>
<evidence type="ECO:0000256" key="1">
    <source>
        <dbReference type="SAM" id="MobiDB-lite"/>
    </source>
</evidence>
<dbReference type="AlphaFoldDB" id="A0A9N8HNJ1"/>
<dbReference type="Proteomes" id="UP001153069">
    <property type="component" value="Unassembled WGS sequence"/>
</dbReference>
<gene>
    <name evidence="3" type="ORF">SEMRO_991_G228690.1</name>
</gene>
<comment type="caution">
    <text evidence="3">The sequence shown here is derived from an EMBL/GenBank/DDBJ whole genome shotgun (WGS) entry which is preliminary data.</text>
</comment>
<organism evidence="3 4">
    <name type="scientific">Seminavis robusta</name>
    <dbReference type="NCBI Taxonomy" id="568900"/>
    <lineage>
        <taxon>Eukaryota</taxon>
        <taxon>Sar</taxon>
        <taxon>Stramenopiles</taxon>
        <taxon>Ochrophyta</taxon>
        <taxon>Bacillariophyta</taxon>
        <taxon>Bacillariophyceae</taxon>
        <taxon>Bacillariophycidae</taxon>
        <taxon>Naviculales</taxon>
        <taxon>Naviculaceae</taxon>
        <taxon>Seminavis</taxon>
    </lineage>
</organism>
<feature type="domain" description="DUF6824" evidence="2">
    <location>
        <begin position="40"/>
        <end position="126"/>
    </location>
</feature>
<dbReference type="EMBL" id="CAICTM010000989">
    <property type="protein sequence ID" value="CAB9519130.1"/>
    <property type="molecule type" value="Genomic_DNA"/>
</dbReference>
<evidence type="ECO:0000259" key="2">
    <source>
        <dbReference type="Pfam" id="PF20710"/>
    </source>
</evidence>
<proteinExistence type="predicted"/>
<feature type="compositionally biased region" description="Basic residues" evidence="1">
    <location>
        <begin position="150"/>
        <end position="161"/>
    </location>
</feature>
<protein>
    <recommendedName>
        <fullName evidence="2">DUF6824 domain-containing protein</fullName>
    </recommendedName>
</protein>
<dbReference type="InterPro" id="IPR049227">
    <property type="entry name" value="DUF6824"/>
</dbReference>
<name>A0A9N8HNJ1_9STRA</name>
<reference evidence="3" key="1">
    <citation type="submission" date="2020-06" db="EMBL/GenBank/DDBJ databases">
        <authorList>
            <consortium name="Plant Systems Biology data submission"/>
        </authorList>
    </citation>
    <scope>NUCLEOTIDE SEQUENCE</scope>
    <source>
        <strain evidence="3">D6</strain>
    </source>
</reference>
<sequence>MPQTKTMEKLAMKDEEATKCCNDKEQQLGAVGLPSPLPMDITMGRGGMSNNHSGNKLSREIVAMYYGAFLQAQGPTSRRKDKGVVVNTVYEHLTKEGFRFVLRVNGLWVEAPFCKARAKIIQALREGSFDLRNNVPFSTSAAARKRLRKTKEKTKVCKKSPKGSSPKAQAMHKRPSITCGDEPSVVTLETCDSSTVDLLEEDKFFTSVEMVANGEEETIQEDLEPLPLQEDSMEPLPLSYDSDESEVTLDLEPRPLPPEQPLVVTTPSFPSTPSSSMGIGDDEACLDVLPELMGLDF</sequence>
<dbReference type="Pfam" id="PF20710">
    <property type="entry name" value="DUF6824"/>
    <property type="match status" value="1"/>
</dbReference>
<feature type="region of interest" description="Disordered" evidence="1">
    <location>
        <begin position="226"/>
        <end position="280"/>
    </location>
</feature>
<evidence type="ECO:0000313" key="4">
    <source>
        <dbReference type="Proteomes" id="UP001153069"/>
    </source>
</evidence>
<accession>A0A9N8HNJ1</accession>
<feature type="region of interest" description="Disordered" evidence="1">
    <location>
        <begin position="150"/>
        <end position="178"/>
    </location>
</feature>
<keyword evidence="4" id="KW-1185">Reference proteome</keyword>